<dbReference type="PROSITE" id="PS51891">
    <property type="entry name" value="CENP_V_GFA"/>
    <property type="match status" value="1"/>
</dbReference>
<reference evidence="6 7" key="1">
    <citation type="journal article" date="2012" name="J. Bacteriol.">
        <title>Genome sequences of type strains of seven species of the marine bacterium Pseudoalteromonas.</title>
        <authorList>
            <person name="Xie B.B."/>
            <person name="Shu Y.L."/>
            <person name="Qin Q.L."/>
            <person name="Rong J.C."/>
            <person name="Zhang X.Y."/>
            <person name="Chen X.L."/>
            <person name="Shi M."/>
            <person name="He H.L."/>
            <person name="Zhou B.C."/>
            <person name="Zhang Y.Z."/>
        </authorList>
    </citation>
    <scope>NUCLEOTIDE SEQUENCE [LARGE SCALE GENOMIC DNA]</scope>
    <source>
        <strain evidence="6 7">A 37-1-2</strain>
    </source>
</reference>
<dbReference type="GO" id="GO:0046872">
    <property type="term" value="F:metal ion binding"/>
    <property type="evidence" value="ECO:0007669"/>
    <property type="project" value="UniProtKB-KW"/>
</dbReference>
<keyword evidence="2" id="KW-0479">Metal-binding</keyword>
<evidence type="ECO:0000256" key="4">
    <source>
        <dbReference type="ARBA" id="ARBA00023239"/>
    </source>
</evidence>
<evidence type="ECO:0000259" key="5">
    <source>
        <dbReference type="PROSITE" id="PS51891"/>
    </source>
</evidence>
<dbReference type="AlphaFoldDB" id="A0A290S381"/>
<keyword evidence="3" id="KW-0862">Zinc</keyword>
<proteinExistence type="inferred from homology"/>
<keyword evidence="4" id="KW-0456">Lyase</keyword>
<dbReference type="RefSeq" id="WP_010552643.1">
    <property type="nucleotide sequence ID" value="NZ_CP011025.1"/>
</dbReference>
<dbReference type="Proteomes" id="UP000016505">
    <property type="component" value="Chromosome I"/>
</dbReference>
<dbReference type="Pfam" id="PF04828">
    <property type="entry name" value="GFA"/>
    <property type="match status" value="1"/>
</dbReference>
<dbReference type="PANTHER" id="PTHR33337:SF40">
    <property type="entry name" value="CENP-V_GFA DOMAIN-CONTAINING PROTEIN-RELATED"/>
    <property type="match status" value="1"/>
</dbReference>
<dbReference type="Gene3D" id="3.90.1590.10">
    <property type="entry name" value="glutathione-dependent formaldehyde- activating enzyme (gfa)"/>
    <property type="match status" value="1"/>
</dbReference>
<protein>
    <recommendedName>
        <fullName evidence="5">CENP-V/GFA domain-containing protein</fullName>
    </recommendedName>
</protein>
<feature type="domain" description="CENP-V/GFA" evidence="5">
    <location>
        <begin position="18"/>
        <end position="149"/>
    </location>
</feature>
<dbReference type="InterPro" id="IPR011057">
    <property type="entry name" value="Mss4-like_sf"/>
</dbReference>
<dbReference type="KEGG" id="part:PARC_a1810"/>
<dbReference type="GO" id="GO:0016846">
    <property type="term" value="F:carbon-sulfur lyase activity"/>
    <property type="evidence" value="ECO:0007669"/>
    <property type="project" value="InterPro"/>
</dbReference>
<evidence type="ECO:0000256" key="3">
    <source>
        <dbReference type="ARBA" id="ARBA00022833"/>
    </source>
</evidence>
<dbReference type="EMBL" id="CP011025">
    <property type="protein sequence ID" value="ATC86379.1"/>
    <property type="molecule type" value="Genomic_DNA"/>
</dbReference>
<name>A0A290S381_9GAMM</name>
<dbReference type="InterPro" id="IPR006913">
    <property type="entry name" value="CENP-V/GFA"/>
</dbReference>
<dbReference type="PANTHER" id="PTHR33337">
    <property type="entry name" value="GFA DOMAIN-CONTAINING PROTEIN"/>
    <property type="match status" value="1"/>
</dbReference>
<evidence type="ECO:0000256" key="1">
    <source>
        <dbReference type="ARBA" id="ARBA00005495"/>
    </source>
</evidence>
<accession>A0A290S381</accession>
<evidence type="ECO:0000256" key="2">
    <source>
        <dbReference type="ARBA" id="ARBA00022723"/>
    </source>
</evidence>
<dbReference type="SUPFAM" id="SSF51316">
    <property type="entry name" value="Mss4-like"/>
    <property type="match status" value="1"/>
</dbReference>
<gene>
    <name evidence="6" type="ORF">PARC_a1810</name>
</gene>
<organism evidence="6 7">
    <name type="scientific">Pseudoalteromonas arctica A 37-1-2</name>
    <dbReference type="NCBI Taxonomy" id="1117313"/>
    <lineage>
        <taxon>Bacteria</taxon>
        <taxon>Pseudomonadati</taxon>
        <taxon>Pseudomonadota</taxon>
        <taxon>Gammaproteobacteria</taxon>
        <taxon>Alteromonadales</taxon>
        <taxon>Pseudoalteromonadaceae</taxon>
        <taxon>Pseudoalteromonas</taxon>
    </lineage>
</organism>
<comment type="similarity">
    <text evidence="1">Belongs to the Gfa family.</text>
</comment>
<evidence type="ECO:0000313" key="6">
    <source>
        <dbReference type="EMBL" id="ATC86379.1"/>
    </source>
</evidence>
<sequence length="155" mass="17596">MFGIYAALSPMYGEQPHIIGSALPKYQTHCCKFNHQRTTRPTIIHCHCSLCRKNSGTAFATNGFVNIDDFTITKGQALLSEYSFKVGRTRYFCKCCGSPVYSSNNDDKSRIRIRLGIFDSDITEQVLSHNFVTSKANWEKLETSLPCYEKHEPGR</sequence>
<evidence type="ECO:0000313" key="7">
    <source>
        <dbReference type="Proteomes" id="UP000016505"/>
    </source>
</evidence>